<dbReference type="InterPro" id="IPR005828">
    <property type="entry name" value="MFS_sugar_transport-like"/>
</dbReference>
<feature type="transmembrane region" description="Helical" evidence="5">
    <location>
        <begin position="153"/>
        <end position="175"/>
    </location>
</feature>
<keyword evidence="2 5" id="KW-0812">Transmembrane</keyword>
<accession>A0AAN7SSA0</accession>
<dbReference type="PROSITE" id="PS00217">
    <property type="entry name" value="SUGAR_TRANSPORT_2"/>
    <property type="match status" value="1"/>
</dbReference>
<evidence type="ECO:0000313" key="8">
    <source>
        <dbReference type="Proteomes" id="UP001353858"/>
    </source>
</evidence>
<dbReference type="GO" id="GO:0022857">
    <property type="term" value="F:transmembrane transporter activity"/>
    <property type="evidence" value="ECO:0007669"/>
    <property type="project" value="InterPro"/>
</dbReference>
<dbReference type="AlphaFoldDB" id="A0AAN7SSA0"/>
<evidence type="ECO:0000256" key="2">
    <source>
        <dbReference type="ARBA" id="ARBA00022692"/>
    </source>
</evidence>
<gene>
    <name evidence="7" type="ORF">RN001_006579</name>
</gene>
<evidence type="ECO:0000256" key="4">
    <source>
        <dbReference type="ARBA" id="ARBA00023136"/>
    </source>
</evidence>
<dbReference type="InterPro" id="IPR020846">
    <property type="entry name" value="MFS_dom"/>
</dbReference>
<evidence type="ECO:0000313" key="7">
    <source>
        <dbReference type="EMBL" id="KAK4883260.1"/>
    </source>
</evidence>
<dbReference type="Proteomes" id="UP001353858">
    <property type="component" value="Unassembled WGS sequence"/>
</dbReference>
<keyword evidence="4 5" id="KW-0472">Membrane</keyword>
<comment type="subcellular location">
    <subcellularLocation>
        <location evidence="1">Membrane</location>
        <topology evidence="1">Multi-pass membrane protein</topology>
    </subcellularLocation>
</comment>
<sequence>MSKSFKHLITNTKNYHTDYLTFCQTVQKERLSVSLPPIYDSNSNLLQKRSEGRKAPQIIAALIASLTAFSAGSTIAWTAQISEKLLEGKDFPFAVTVDQLGWIGSLMPLGASVLSLFTGTVCDRIGRKATGLILVIPSVIGWSLIIWTQSVTMLYVGRFITGMAAGGFCVFTSLYNHEIGQKEIRGALGSFLQMMISCGILFSAIAGKFLTIKMYSILCGVVPLIFGVLFLFMPETPFYYIKKKKLVKARTVLLRLRGSQYNIDKEITDINNYITENTNRGDIEIAVQCLKKRSSIIACVVGFGLMIFKVVNGVDAITTYTSYILTNANIGINSQTVIMDFGDLQENAIIQQKLGNFHNSLQNIEKLLDITLDSEKYEQLTTKDKN</sequence>
<evidence type="ECO:0000256" key="1">
    <source>
        <dbReference type="ARBA" id="ARBA00004141"/>
    </source>
</evidence>
<protein>
    <recommendedName>
        <fullName evidence="6">Major facilitator superfamily (MFS) profile domain-containing protein</fullName>
    </recommendedName>
</protein>
<feature type="transmembrane region" description="Helical" evidence="5">
    <location>
        <begin position="129"/>
        <end position="147"/>
    </location>
</feature>
<feature type="transmembrane region" description="Helical" evidence="5">
    <location>
        <begin position="99"/>
        <end position="117"/>
    </location>
</feature>
<dbReference type="SUPFAM" id="SSF103473">
    <property type="entry name" value="MFS general substrate transporter"/>
    <property type="match status" value="1"/>
</dbReference>
<dbReference type="PANTHER" id="PTHR48021">
    <property type="match status" value="1"/>
</dbReference>
<dbReference type="PANTHER" id="PTHR48021:SF1">
    <property type="entry name" value="GH07001P-RELATED"/>
    <property type="match status" value="1"/>
</dbReference>
<comment type="caution">
    <text evidence="7">The sequence shown here is derived from an EMBL/GenBank/DDBJ whole genome shotgun (WGS) entry which is preliminary data.</text>
</comment>
<evidence type="ECO:0000256" key="5">
    <source>
        <dbReference type="SAM" id="Phobius"/>
    </source>
</evidence>
<name>A0AAN7SSA0_9COLE</name>
<dbReference type="PROSITE" id="PS50850">
    <property type="entry name" value="MFS"/>
    <property type="match status" value="1"/>
</dbReference>
<dbReference type="InterPro" id="IPR050549">
    <property type="entry name" value="MFS_Trehalose_Transporter"/>
</dbReference>
<feature type="transmembrane region" description="Helical" evidence="5">
    <location>
        <begin position="58"/>
        <end position="79"/>
    </location>
</feature>
<keyword evidence="8" id="KW-1185">Reference proteome</keyword>
<keyword evidence="3 5" id="KW-1133">Transmembrane helix</keyword>
<dbReference type="Gene3D" id="1.20.1250.20">
    <property type="entry name" value="MFS general substrate transporter like domains"/>
    <property type="match status" value="1"/>
</dbReference>
<feature type="transmembrane region" description="Helical" evidence="5">
    <location>
        <begin position="187"/>
        <end position="206"/>
    </location>
</feature>
<evidence type="ECO:0000256" key="3">
    <source>
        <dbReference type="ARBA" id="ARBA00022989"/>
    </source>
</evidence>
<dbReference type="InterPro" id="IPR005829">
    <property type="entry name" value="Sugar_transporter_CS"/>
</dbReference>
<evidence type="ECO:0000259" key="6">
    <source>
        <dbReference type="PROSITE" id="PS50850"/>
    </source>
</evidence>
<feature type="transmembrane region" description="Helical" evidence="5">
    <location>
        <begin position="212"/>
        <end position="233"/>
    </location>
</feature>
<dbReference type="InterPro" id="IPR036259">
    <property type="entry name" value="MFS_trans_sf"/>
</dbReference>
<feature type="domain" description="Major facilitator superfamily (MFS) profile" evidence="6">
    <location>
        <begin position="60"/>
        <end position="386"/>
    </location>
</feature>
<organism evidence="7 8">
    <name type="scientific">Aquatica leii</name>
    <dbReference type="NCBI Taxonomy" id="1421715"/>
    <lineage>
        <taxon>Eukaryota</taxon>
        <taxon>Metazoa</taxon>
        <taxon>Ecdysozoa</taxon>
        <taxon>Arthropoda</taxon>
        <taxon>Hexapoda</taxon>
        <taxon>Insecta</taxon>
        <taxon>Pterygota</taxon>
        <taxon>Neoptera</taxon>
        <taxon>Endopterygota</taxon>
        <taxon>Coleoptera</taxon>
        <taxon>Polyphaga</taxon>
        <taxon>Elateriformia</taxon>
        <taxon>Elateroidea</taxon>
        <taxon>Lampyridae</taxon>
        <taxon>Luciolinae</taxon>
        <taxon>Aquatica</taxon>
    </lineage>
</organism>
<dbReference type="EMBL" id="JARPUR010000002">
    <property type="protein sequence ID" value="KAK4883260.1"/>
    <property type="molecule type" value="Genomic_DNA"/>
</dbReference>
<proteinExistence type="predicted"/>
<dbReference type="Pfam" id="PF00083">
    <property type="entry name" value="Sugar_tr"/>
    <property type="match status" value="1"/>
</dbReference>
<dbReference type="GO" id="GO:0016020">
    <property type="term" value="C:membrane"/>
    <property type="evidence" value="ECO:0007669"/>
    <property type="project" value="UniProtKB-SubCell"/>
</dbReference>
<reference evidence="8" key="1">
    <citation type="submission" date="2023-01" db="EMBL/GenBank/DDBJ databases">
        <title>Key to firefly adult light organ development and bioluminescence: homeobox transcription factors regulate luciferase expression and transportation to peroxisome.</title>
        <authorList>
            <person name="Fu X."/>
        </authorList>
    </citation>
    <scope>NUCLEOTIDE SEQUENCE [LARGE SCALE GENOMIC DNA]</scope>
</reference>